<dbReference type="InterPro" id="IPR002818">
    <property type="entry name" value="DJ-1/PfpI"/>
</dbReference>
<dbReference type="AlphaFoldDB" id="A0A1V0UST9"/>
<dbReference type="SUPFAM" id="SSF52317">
    <property type="entry name" value="Class I glutamine amidotransferase-like"/>
    <property type="match status" value="1"/>
</dbReference>
<dbReference type="GO" id="GO:0006355">
    <property type="term" value="P:regulation of DNA-templated transcription"/>
    <property type="evidence" value="ECO:0007669"/>
    <property type="project" value="TreeGrafter"/>
</dbReference>
<dbReference type="InterPro" id="IPR052158">
    <property type="entry name" value="INH-QAR"/>
</dbReference>
<evidence type="ECO:0000259" key="1">
    <source>
        <dbReference type="Pfam" id="PF01965"/>
    </source>
</evidence>
<accession>A0A1V0UST9</accession>
<dbReference type="Gene3D" id="3.40.50.880">
    <property type="match status" value="1"/>
</dbReference>
<dbReference type="InterPro" id="IPR029062">
    <property type="entry name" value="Class_I_gatase-like"/>
</dbReference>
<dbReference type="EMBL" id="CP020557">
    <property type="protein sequence ID" value="ARF68052.1"/>
    <property type="molecule type" value="Genomic_DNA"/>
</dbReference>
<dbReference type="Proteomes" id="UP000192727">
    <property type="component" value="Chromosome"/>
</dbReference>
<name>A0A1V0UST9_9BACL</name>
<organism evidence="2 3">
    <name type="scientific">Paenibacillus larvae subsp. pulvifaciens</name>
    <dbReference type="NCBI Taxonomy" id="1477"/>
    <lineage>
        <taxon>Bacteria</taxon>
        <taxon>Bacillati</taxon>
        <taxon>Bacillota</taxon>
        <taxon>Bacilli</taxon>
        <taxon>Bacillales</taxon>
        <taxon>Paenibacillaceae</taxon>
        <taxon>Paenibacillus</taxon>
    </lineage>
</organism>
<dbReference type="PANTHER" id="PTHR43130:SF2">
    <property type="entry name" value="DJ-1_PFPI DOMAIN-CONTAINING PROTEIN"/>
    <property type="match status" value="1"/>
</dbReference>
<evidence type="ECO:0000313" key="2">
    <source>
        <dbReference type="EMBL" id="ARF68052.1"/>
    </source>
</evidence>
<feature type="domain" description="DJ-1/PfpI" evidence="1">
    <location>
        <begin position="1"/>
        <end position="164"/>
    </location>
</feature>
<dbReference type="CDD" id="cd03139">
    <property type="entry name" value="GATase1_PfpI_2"/>
    <property type="match status" value="1"/>
</dbReference>
<reference evidence="2 3" key="1">
    <citation type="submission" date="2017-03" db="EMBL/GenBank/DDBJ databases">
        <title>Paenibacillus larvae genome sequencing.</title>
        <authorList>
            <person name="Dingman D.W."/>
        </authorList>
    </citation>
    <scope>NUCLEOTIDE SEQUENCE [LARGE SCALE GENOMIC DNA]</scope>
    <source>
        <strain evidence="2 3">SAG 10367</strain>
    </source>
</reference>
<dbReference type="PANTHER" id="PTHR43130">
    <property type="entry name" value="ARAC-FAMILY TRANSCRIPTIONAL REGULATOR"/>
    <property type="match status" value="1"/>
</dbReference>
<evidence type="ECO:0000313" key="3">
    <source>
        <dbReference type="Proteomes" id="UP000192727"/>
    </source>
</evidence>
<protein>
    <submittedName>
        <fullName evidence="2">4-methyl-5(B-hydroxyethyl)-thiazole monophosphate biosynthesis protein</fullName>
    </submittedName>
</protein>
<gene>
    <name evidence="2" type="ORF">B7C51_09750</name>
</gene>
<sequence length="218" mass="23752">MKVVILLYDGMTALDAIGPYEVFVSVEGAEVKLVAKNKGLIKLDSKMGYLHADFSISEVTSADILVVPGCRPPNYKSPINDKDILNWIRQIHETTKWTTSVCTGSLILGAAGLLNGLKATSHWSCLDLLHSYGAISTNERVVRQGKIITSAGVSSGIDMALQLVAWESGEDIGKYVQLILEYDPMPPFDSGSPEKVPTPLIEQLKVAIQEVKKQEPEI</sequence>
<dbReference type="Pfam" id="PF01965">
    <property type="entry name" value="DJ-1_PfpI"/>
    <property type="match status" value="1"/>
</dbReference>
<dbReference type="RefSeq" id="WP_023483999.1">
    <property type="nucleotide sequence ID" value="NZ_CP020557.1"/>
</dbReference>
<proteinExistence type="predicted"/>